<comment type="subcellular location">
    <subcellularLocation>
        <location evidence="1">Cell membrane</location>
        <topology evidence="1">Multi-pass membrane protein</topology>
    </subcellularLocation>
</comment>
<feature type="transmembrane region" description="Helical" evidence="8">
    <location>
        <begin position="185"/>
        <end position="202"/>
    </location>
</feature>
<feature type="transmembrane region" description="Helical" evidence="8">
    <location>
        <begin position="209"/>
        <end position="228"/>
    </location>
</feature>
<reference evidence="10 11" key="1">
    <citation type="submission" date="2020-09" db="EMBL/GenBank/DDBJ databases">
        <title>Bacillus nautilus sp. nov., Chryseoglobus crepusculi sp. nov, and Psychrobacter noctis sp. nov., isolated from deep-sea sponges from the equatorial Atlantic.</title>
        <authorList>
            <person name="Stennett H.L."/>
            <person name="Williams S.E."/>
        </authorList>
    </citation>
    <scope>NUCLEOTIDE SEQUENCE [LARGE SCALE GENOMIC DNA]</scope>
    <source>
        <strain evidence="10 11">28M-24</strain>
    </source>
</reference>
<feature type="domain" description="Glycosyltransferase RgtA/B/C/D-like" evidence="9">
    <location>
        <begin position="63"/>
        <end position="222"/>
    </location>
</feature>
<gene>
    <name evidence="10" type="ORF">IEG06_08810</name>
</gene>
<keyword evidence="7 8" id="KW-0472">Membrane</keyword>
<dbReference type="Proteomes" id="UP000627521">
    <property type="component" value="Unassembled WGS sequence"/>
</dbReference>
<evidence type="ECO:0000313" key="11">
    <source>
        <dbReference type="Proteomes" id="UP000627521"/>
    </source>
</evidence>
<dbReference type="Pfam" id="PF13231">
    <property type="entry name" value="PMT_2"/>
    <property type="match status" value="1"/>
</dbReference>
<evidence type="ECO:0000313" key="10">
    <source>
        <dbReference type="EMBL" id="MBD3863552.1"/>
    </source>
</evidence>
<evidence type="ECO:0000256" key="4">
    <source>
        <dbReference type="ARBA" id="ARBA00022679"/>
    </source>
</evidence>
<evidence type="ECO:0000256" key="3">
    <source>
        <dbReference type="ARBA" id="ARBA00022676"/>
    </source>
</evidence>
<evidence type="ECO:0000256" key="5">
    <source>
        <dbReference type="ARBA" id="ARBA00022692"/>
    </source>
</evidence>
<evidence type="ECO:0000256" key="7">
    <source>
        <dbReference type="ARBA" id="ARBA00023136"/>
    </source>
</evidence>
<keyword evidence="11" id="KW-1185">Reference proteome</keyword>
<comment type="caution">
    <text evidence="10">The sequence shown here is derived from an EMBL/GenBank/DDBJ whole genome shotgun (WGS) entry which is preliminary data.</text>
</comment>
<name>A0ABR8LTQ5_9FLAO</name>
<dbReference type="RefSeq" id="WP_191100027.1">
    <property type="nucleotide sequence ID" value="NZ_JACXXF010000005.1"/>
</dbReference>
<feature type="transmembrane region" description="Helical" evidence="8">
    <location>
        <begin position="382"/>
        <end position="404"/>
    </location>
</feature>
<dbReference type="EMBL" id="JACXXH010000004">
    <property type="protein sequence ID" value="MBD3863552.1"/>
    <property type="molecule type" value="Genomic_DNA"/>
</dbReference>
<feature type="transmembrane region" description="Helical" evidence="8">
    <location>
        <begin position="292"/>
        <end position="311"/>
    </location>
</feature>
<keyword evidence="6 8" id="KW-1133">Transmembrane helix</keyword>
<feature type="transmembrane region" description="Helical" evidence="8">
    <location>
        <begin position="114"/>
        <end position="133"/>
    </location>
</feature>
<protein>
    <submittedName>
        <fullName evidence="10">Glycosyltransferase family 39 protein</fullName>
    </submittedName>
</protein>
<keyword evidence="5 8" id="KW-0812">Transmembrane</keyword>
<keyword evidence="2" id="KW-1003">Cell membrane</keyword>
<dbReference type="InterPro" id="IPR038731">
    <property type="entry name" value="RgtA/B/C-like"/>
</dbReference>
<dbReference type="PANTHER" id="PTHR33908:SF3">
    <property type="entry name" value="UNDECAPRENYL PHOSPHATE-ALPHA-4-AMINO-4-DEOXY-L-ARABINOSE ARABINOSYL TRANSFERASE"/>
    <property type="match status" value="1"/>
</dbReference>
<feature type="transmembrane region" description="Helical" evidence="8">
    <location>
        <begin position="317"/>
        <end position="337"/>
    </location>
</feature>
<accession>A0ABR8LTQ5</accession>
<feature type="transmembrane region" description="Helical" evidence="8">
    <location>
        <begin position="349"/>
        <end position="370"/>
    </location>
</feature>
<sequence>MPKLLKDYPIIIICLLLAIMLLPNLDAIQVTIMEARNFITAREMLLDDHWLLTTMNGEARYEKPPLPTWLTAISGLIFGVKSVFGMRLAAIIMIMILAVYSFKLSKTILKSRAHSMINTLILITSFYVIGITIEAPWDIFTHGFMMVAIYHLFKFFKSENTDWKHALFAALGIGFSLLSKGPVSFYALLLPFLLAFSFSFNYKKIKSKVFPLILIVVLALIVGGWWYFYVRLEDPATFAAITSKETGNWTSYNVRPFYYYWSFFTQSGLWTIPAFISLLYPYLKKRVVHYKAYKFTFLWTIFAVILLSIIPEKKSRYLMPVLIPLALNIGFYIEYLIRKFKTLKDKRETIPVYFNFGLIALIGIVAPFVLYFQYKTQLNDSLFTFIIFAIVVFTLGLAILSQLVKKEIKHVFLLTTAFFGALFLFGLPLFKTFTSDNFKPITSLLQTHKQQDIKLYAIDYVSPETIWQYGAKIPQIKQGNNVYNFPLEEEFGVLSNEINPKDQAILFEKYTIKKIATYDLNESEPDSKQYKDRLINTYYYFTKK</sequence>
<evidence type="ECO:0000256" key="1">
    <source>
        <dbReference type="ARBA" id="ARBA00004651"/>
    </source>
</evidence>
<keyword evidence="4" id="KW-0808">Transferase</keyword>
<evidence type="ECO:0000259" key="9">
    <source>
        <dbReference type="Pfam" id="PF13231"/>
    </source>
</evidence>
<keyword evidence="3" id="KW-0328">Glycosyltransferase</keyword>
<feature type="transmembrane region" description="Helical" evidence="8">
    <location>
        <begin position="258"/>
        <end position="280"/>
    </location>
</feature>
<dbReference type="InterPro" id="IPR050297">
    <property type="entry name" value="LipidA_mod_glycosyltrf_83"/>
</dbReference>
<dbReference type="PANTHER" id="PTHR33908">
    <property type="entry name" value="MANNOSYLTRANSFERASE YKCB-RELATED"/>
    <property type="match status" value="1"/>
</dbReference>
<feature type="transmembrane region" description="Helical" evidence="8">
    <location>
        <begin position="69"/>
        <end position="102"/>
    </location>
</feature>
<evidence type="ECO:0000256" key="6">
    <source>
        <dbReference type="ARBA" id="ARBA00022989"/>
    </source>
</evidence>
<evidence type="ECO:0000256" key="2">
    <source>
        <dbReference type="ARBA" id="ARBA00022475"/>
    </source>
</evidence>
<evidence type="ECO:0000256" key="8">
    <source>
        <dbReference type="SAM" id="Phobius"/>
    </source>
</evidence>
<feature type="transmembrane region" description="Helical" evidence="8">
    <location>
        <begin position="411"/>
        <end position="430"/>
    </location>
</feature>
<organism evidence="10 11">
    <name type="scientific">Olleya marilimosa</name>
    <dbReference type="NCBI Taxonomy" id="272164"/>
    <lineage>
        <taxon>Bacteria</taxon>
        <taxon>Pseudomonadati</taxon>
        <taxon>Bacteroidota</taxon>
        <taxon>Flavobacteriia</taxon>
        <taxon>Flavobacteriales</taxon>
        <taxon>Flavobacteriaceae</taxon>
    </lineage>
</organism>
<proteinExistence type="predicted"/>